<feature type="region of interest" description="Disordered" evidence="6">
    <location>
        <begin position="1"/>
        <end position="54"/>
    </location>
</feature>
<evidence type="ECO:0000256" key="6">
    <source>
        <dbReference type="SAM" id="MobiDB-lite"/>
    </source>
</evidence>
<evidence type="ECO:0000256" key="5">
    <source>
        <dbReference type="ARBA" id="ARBA00023242"/>
    </source>
</evidence>
<proteinExistence type="predicted"/>
<dbReference type="eggNOG" id="ENOG502RYQD">
    <property type="taxonomic scope" value="Eukaryota"/>
</dbReference>
<name>W3WUP8_PESFW</name>
<dbReference type="InterPro" id="IPR038491">
    <property type="entry name" value="Velvet_dom_sf"/>
</dbReference>
<dbReference type="RefSeq" id="XP_007836432.1">
    <property type="nucleotide sequence ID" value="XM_007838241.1"/>
</dbReference>
<gene>
    <name evidence="8" type="ORF">PFICI_09660</name>
</gene>
<dbReference type="InterPro" id="IPR037525">
    <property type="entry name" value="Velvet_dom"/>
</dbReference>
<dbReference type="AlphaFoldDB" id="W3WUP8"/>
<keyword evidence="3" id="KW-0805">Transcription regulation</keyword>
<accession>W3WUP8</accession>
<dbReference type="EMBL" id="KI912115">
    <property type="protein sequence ID" value="ETS77598.1"/>
    <property type="molecule type" value="Genomic_DNA"/>
</dbReference>
<dbReference type="Gene3D" id="2.60.40.3960">
    <property type="entry name" value="Velvet domain"/>
    <property type="match status" value="1"/>
</dbReference>
<dbReference type="GO" id="GO:0005634">
    <property type="term" value="C:nucleus"/>
    <property type="evidence" value="ECO:0007669"/>
    <property type="project" value="UniProtKB-SubCell"/>
</dbReference>
<dbReference type="OMA" id="NIMRINH"/>
<dbReference type="GeneID" id="19274673"/>
<dbReference type="KEGG" id="pfy:PFICI_09660"/>
<dbReference type="STRING" id="1229662.W3WUP8"/>
<evidence type="ECO:0000259" key="7">
    <source>
        <dbReference type="PROSITE" id="PS51821"/>
    </source>
</evidence>
<feature type="compositionally biased region" description="Basic and acidic residues" evidence="6">
    <location>
        <begin position="35"/>
        <end position="52"/>
    </location>
</feature>
<feature type="region of interest" description="Disordered" evidence="6">
    <location>
        <begin position="92"/>
        <end position="111"/>
    </location>
</feature>
<reference evidence="9" key="1">
    <citation type="journal article" date="2015" name="BMC Genomics">
        <title>Genomic and transcriptomic analysis of the endophytic fungus Pestalotiopsis fici reveals its lifestyle and high potential for synthesis of natural products.</title>
        <authorList>
            <person name="Wang X."/>
            <person name="Zhang X."/>
            <person name="Liu L."/>
            <person name="Xiang M."/>
            <person name="Wang W."/>
            <person name="Sun X."/>
            <person name="Che Y."/>
            <person name="Guo L."/>
            <person name="Liu G."/>
            <person name="Guo L."/>
            <person name="Wang C."/>
            <person name="Yin W.B."/>
            <person name="Stadler M."/>
            <person name="Zhang X."/>
            <person name="Liu X."/>
        </authorList>
    </citation>
    <scope>NUCLEOTIDE SEQUENCE [LARGE SCALE GENOMIC DNA]</scope>
    <source>
        <strain evidence="9">W106-1 / CGMCC3.15140</strain>
    </source>
</reference>
<sequence>MAYYDEPVPLGWPGAPVPSPSHQRDPPFQLNVLQHPREGKAATAKDKDRKPLDPPPIVQLQLVADPTPNARYRGLLTPDFPWTMCIARLEDAEEDSTGGRTNRQNASSASSSLIGNIASSVHKAKIGDDDDKREVGVLVFPNLSVRSKGRYRLHFTAYIMETSPDGSKEEWVAVAQTRSDIFSVLEGRAYPGLAESTSLTRTLADQGIKLRLHRESAARRTKNHNHAFAESHDSRGNVGGKRQRISGDASTTMSGARSRQPTVPNQYHREPSLGQTQTASNTMGMGQPILTSQSTASFNYAPTSMAQAETLFTSHYPYHSMAGQSTTGQSMAGQGIVPSQSSALEYLYGGPRFDSPEMVASQMTPASLPSLPQFGQNIPADLQFDPSRFKFNQ</sequence>
<keyword evidence="2" id="KW-0749">Sporulation</keyword>
<keyword evidence="9" id="KW-1185">Reference proteome</keyword>
<dbReference type="GO" id="GO:0030435">
    <property type="term" value="P:sporulation resulting in formation of a cellular spore"/>
    <property type="evidence" value="ECO:0007669"/>
    <property type="project" value="UniProtKB-KW"/>
</dbReference>
<dbReference type="HOGENOM" id="CLU_702278_0_0_1"/>
<keyword evidence="5" id="KW-0539">Nucleus</keyword>
<dbReference type="InParanoid" id="W3WUP8"/>
<dbReference type="OrthoDB" id="5599552at2759"/>
<dbReference type="PANTHER" id="PTHR33572">
    <property type="entry name" value="SPORE DEVELOPMENT REGULATOR VOSA"/>
    <property type="match status" value="1"/>
</dbReference>
<keyword evidence="4" id="KW-0804">Transcription</keyword>
<dbReference type="Proteomes" id="UP000030651">
    <property type="component" value="Unassembled WGS sequence"/>
</dbReference>
<dbReference type="Pfam" id="PF11754">
    <property type="entry name" value="Velvet"/>
    <property type="match status" value="1"/>
</dbReference>
<evidence type="ECO:0000256" key="2">
    <source>
        <dbReference type="ARBA" id="ARBA00022969"/>
    </source>
</evidence>
<feature type="compositionally biased region" description="Polar residues" evidence="6">
    <location>
        <begin position="98"/>
        <end position="111"/>
    </location>
</feature>
<feature type="compositionally biased region" description="Polar residues" evidence="6">
    <location>
        <begin position="248"/>
        <end position="265"/>
    </location>
</feature>
<organism evidence="8 9">
    <name type="scientific">Pestalotiopsis fici (strain W106-1 / CGMCC3.15140)</name>
    <dbReference type="NCBI Taxonomy" id="1229662"/>
    <lineage>
        <taxon>Eukaryota</taxon>
        <taxon>Fungi</taxon>
        <taxon>Dikarya</taxon>
        <taxon>Ascomycota</taxon>
        <taxon>Pezizomycotina</taxon>
        <taxon>Sordariomycetes</taxon>
        <taxon>Xylariomycetidae</taxon>
        <taxon>Amphisphaeriales</taxon>
        <taxon>Sporocadaceae</taxon>
        <taxon>Pestalotiopsis</taxon>
    </lineage>
</organism>
<evidence type="ECO:0000256" key="4">
    <source>
        <dbReference type="ARBA" id="ARBA00023163"/>
    </source>
</evidence>
<dbReference type="InterPro" id="IPR021740">
    <property type="entry name" value="Velvet"/>
</dbReference>
<evidence type="ECO:0000256" key="1">
    <source>
        <dbReference type="ARBA" id="ARBA00004123"/>
    </source>
</evidence>
<comment type="subcellular location">
    <subcellularLocation>
        <location evidence="1">Nucleus</location>
    </subcellularLocation>
</comment>
<evidence type="ECO:0000313" key="9">
    <source>
        <dbReference type="Proteomes" id="UP000030651"/>
    </source>
</evidence>
<evidence type="ECO:0000313" key="8">
    <source>
        <dbReference type="EMBL" id="ETS77598.1"/>
    </source>
</evidence>
<evidence type="ECO:0000256" key="3">
    <source>
        <dbReference type="ARBA" id="ARBA00023015"/>
    </source>
</evidence>
<dbReference type="PANTHER" id="PTHR33572:SF18">
    <property type="entry name" value="SPORE DEVELOPMENT REGULATOR VOSA"/>
    <property type="match status" value="1"/>
</dbReference>
<feature type="region of interest" description="Disordered" evidence="6">
    <location>
        <begin position="218"/>
        <end position="273"/>
    </location>
</feature>
<dbReference type="PROSITE" id="PS51821">
    <property type="entry name" value="VELVET"/>
    <property type="match status" value="1"/>
</dbReference>
<protein>
    <recommendedName>
        <fullName evidence="7">Velvet domain-containing protein</fullName>
    </recommendedName>
</protein>
<feature type="domain" description="Velvet" evidence="7">
    <location>
        <begin position="23"/>
        <end position="213"/>
    </location>
</feature>